<dbReference type="AlphaFoldDB" id="A0AAE1DHQ2"/>
<dbReference type="EMBL" id="JAWDGP010003771">
    <property type="protein sequence ID" value="KAK3771134.1"/>
    <property type="molecule type" value="Genomic_DNA"/>
</dbReference>
<dbReference type="Proteomes" id="UP001283361">
    <property type="component" value="Unassembled WGS sequence"/>
</dbReference>
<gene>
    <name evidence="1" type="ORF">RRG08_034150</name>
</gene>
<evidence type="ECO:0000313" key="1">
    <source>
        <dbReference type="EMBL" id="KAK3771134.1"/>
    </source>
</evidence>
<organism evidence="1 2">
    <name type="scientific">Elysia crispata</name>
    <name type="common">lettuce slug</name>
    <dbReference type="NCBI Taxonomy" id="231223"/>
    <lineage>
        <taxon>Eukaryota</taxon>
        <taxon>Metazoa</taxon>
        <taxon>Spiralia</taxon>
        <taxon>Lophotrochozoa</taxon>
        <taxon>Mollusca</taxon>
        <taxon>Gastropoda</taxon>
        <taxon>Heterobranchia</taxon>
        <taxon>Euthyneura</taxon>
        <taxon>Panpulmonata</taxon>
        <taxon>Sacoglossa</taxon>
        <taxon>Placobranchoidea</taxon>
        <taxon>Plakobranchidae</taxon>
        <taxon>Elysia</taxon>
    </lineage>
</organism>
<comment type="caution">
    <text evidence="1">The sequence shown here is derived from an EMBL/GenBank/DDBJ whole genome shotgun (WGS) entry which is preliminary data.</text>
</comment>
<reference evidence="1" key="1">
    <citation type="journal article" date="2023" name="G3 (Bethesda)">
        <title>A reference genome for the long-term kleptoplast-retaining sea slug Elysia crispata morphotype clarki.</title>
        <authorList>
            <person name="Eastman K.E."/>
            <person name="Pendleton A.L."/>
            <person name="Shaikh M.A."/>
            <person name="Suttiyut T."/>
            <person name="Ogas R."/>
            <person name="Tomko P."/>
            <person name="Gavelis G."/>
            <person name="Widhalm J.R."/>
            <person name="Wisecaver J.H."/>
        </authorList>
    </citation>
    <scope>NUCLEOTIDE SEQUENCE</scope>
    <source>
        <strain evidence="1">ECLA1</strain>
    </source>
</reference>
<proteinExistence type="predicted"/>
<keyword evidence="2" id="KW-1185">Reference proteome</keyword>
<evidence type="ECO:0000313" key="2">
    <source>
        <dbReference type="Proteomes" id="UP001283361"/>
    </source>
</evidence>
<sequence>MRRHRMLLCVSSHMGKPPRALSMLLAGEASVQPQFSMGKLPRALSMLLAGEANVQPTAQHSAADNHHVRHILELLESRVTLR</sequence>
<protein>
    <submittedName>
        <fullName evidence="1">Uncharacterized protein</fullName>
    </submittedName>
</protein>
<name>A0AAE1DHQ2_9GAST</name>
<accession>A0AAE1DHQ2</accession>